<feature type="transmembrane region" description="Helical" evidence="1">
    <location>
        <begin position="1132"/>
        <end position="1154"/>
    </location>
</feature>
<feature type="transmembrane region" description="Helical" evidence="1">
    <location>
        <begin position="1618"/>
        <end position="1639"/>
    </location>
</feature>
<name>A0A812BXC9_ACAPH</name>
<feature type="transmembrane region" description="Helical" evidence="1">
    <location>
        <begin position="270"/>
        <end position="296"/>
    </location>
</feature>
<feature type="transmembrane region" description="Helical" evidence="1">
    <location>
        <begin position="1293"/>
        <end position="1313"/>
    </location>
</feature>
<evidence type="ECO:0000313" key="2">
    <source>
        <dbReference type="EMBL" id="CAE1250775.1"/>
    </source>
</evidence>
<keyword evidence="3" id="KW-1185">Reference proteome</keyword>
<feature type="transmembrane region" description="Helical" evidence="1">
    <location>
        <begin position="1436"/>
        <end position="1459"/>
    </location>
</feature>
<dbReference type="EMBL" id="CAHIKZ030001050">
    <property type="protein sequence ID" value="CAE1250775.1"/>
    <property type="molecule type" value="Genomic_DNA"/>
</dbReference>
<feature type="transmembrane region" description="Helical" evidence="1">
    <location>
        <begin position="1408"/>
        <end position="1430"/>
    </location>
</feature>
<feature type="transmembrane region" description="Helical" evidence="1">
    <location>
        <begin position="1687"/>
        <end position="1707"/>
    </location>
</feature>
<evidence type="ECO:0000256" key="1">
    <source>
        <dbReference type="SAM" id="Phobius"/>
    </source>
</evidence>
<gene>
    <name evidence="2" type="ORF">SPHA_27260</name>
</gene>
<keyword evidence="1" id="KW-1133">Transmembrane helix</keyword>
<feature type="transmembrane region" description="Helical" evidence="1">
    <location>
        <begin position="308"/>
        <end position="341"/>
    </location>
</feature>
<feature type="transmembrane region" description="Helical" evidence="1">
    <location>
        <begin position="1319"/>
        <end position="1337"/>
    </location>
</feature>
<feature type="transmembrane region" description="Helical" evidence="1">
    <location>
        <begin position="1576"/>
        <end position="1598"/>
    </location>
</feature>
<feature type="transmembrane region" description="Helical" evidence="1">
    <location>
        <begin position="1264"/>
        <end position="1286"/>
    </location>
</feature>
<feature type="transmembrane region" description="Helical" evidence="1">
    <location>
        <begin position="1740"/>
        <end position="1763"/>
    </location>
</feature>
<accession>A0A812BXC9</accession>
<organism evidence="2 3">
    <name type="scientific">Acanthosepion pharaonis</name>
    <name type="common">Pharaoh cuttlefish</name>
    <name type="synonym">Sepia pharaonis</name>
    <dbReference type="NCBI Taxonomy" id="158019"/>
    <lineage>
        <taxon>Eukaryota</taxon>
        <taxon>Metazoa</taxon>
        <taxon>Spiralia</taxon>
        <taxon>Lophotrochozoa</taxon>
        <taxon>Mollusca</taxon>
        <taxon>Cephalopoda</taxon>
        <taxon>Coleoidea</taxon>
        <taxon>Decapodiformes</taxon>
        <taxon>Sepiida</taxon>
        <taxon>Sepiina</taxon>
        <taxon>Sepiidae</taxon>
        <taxon>Acanthosepion</taxon>
    </lineage>
</organism>
<feature type="transmembrane region" description="Helical" evidence="1">
    <location>
        <begin position="1219"/>
        <end position="1244"/>
    </location>
</feature>
<comment type="caution">
    <text evidence="2">The sequence shown here is derived from an EMBL/GenBank/DDBJ whole genome shotgun (WGS) entry which is preliminary data.</text>
</comment>
<evidence type="ECO:0000313" key="3">
    <source>
        <dbReference type="Proteomes" id="UP000597762"/>
    </source>
</evidence>
<proteinExistence type="predicted"/>
<keyword evidence="1" id="KW-0472">Membrane</keyword>
<reference evidence="2" key="1">
    <citation type="submission" date="2021-01" db="EMBL/GenBank/DDBJ databases">
        <authorList>
            <person name="Li R."/>
            <person name="Bekaert M."/>
        </authorList>
    </citation>
    <scope>NUCLEOTIDE SEQUENCE</scope>
    <source>
        <strain evidence="2">Farmed</strain>
    </source>
</reference>
<protein>
    <submittedName>
        <fullName evidence="2">Uncharacterized protein</fullName>
    </submittedName>
</protein>
<feature type="transmembrane region" description="Helical" evidence="1">
    <location>
        <begin position="1182"/>
        <end position="1212"/>
    </location>
</feature>
<keyword evidence="1" id="KW-0812">Transmembrane</keyword>
<sequence length="1767" mass="196265">MESDAIAYEEACSQRKCTFIDSEMDTPPRALIVSTPIKSTSAEPADIFVAAPTLCSLHRLVLLLAIILLASPPLCSPHRLFLVLATIILGEQSPPKFLRRQIVASPRLCTPHRQFLLLATILLDANCSITNSLFASSSVPSVHSFAGNHSVSKQSPPRLFLLIFSNCSPTLCSPHRLFNWQPFYYKQSPPKFFVANCSITNSLFASSSVPFAGNANCSITNTLFASSSVPFAGNHSIMMQIVASPTLCSHHRLFLFAGNHSIINPAFVRLVFFLLQIVASTLFIIVLVPLLATILLSSPTLCSHHRLFLWLATILLDANCSITNSLFASSSVFFLLATILLSSPTLCSHHRLFLFAGNHSIISRARLNFVHTNVASPTLCSITNTFVASSSVPFAFGNHSISITNSLFASSSVPFCWQRAILLDANCSITNSLFASSSVPLLATILLLQSTNAVCSFANSFVDANCSITNSLFASSSVPFAGNHSISITNSLFASSSVPFAGNHSIIITNSLFASSSVPFTFWFWQPFYYHRLWLATDLLDANCSIKLFASSSVPFCITNSLFASLSFQLLFSLSVPFAGNHCIRMQIAASPTLCSHHRLFLLLANHFSHLNFVGNHSLCSHHRLSFLANPFYYQAEFPQILYLKFFLLVDANCSITNSLFASSSVPFGWQTFYYMQIVASPTLCSHHRLFPPLLASPFFIMGSSARLNFVHANCSITNSLFASSSVPLLATILLGMHHQLFVHIIVCSFCWQPFYYVSRARLNFCSTNCSITNSLFASSSLPLAGNHSVICKLYHQLFVRIIICSFCWQPFYYVSRARLQIFVDANCSITNLFVRIIVCSFAGNHSIICKLWHHQLFLFASSSVPFAWQPFYYVSRARLNFCAIVASPTLCSHHRLFLCYNHSIRMQIVASPTQSFVSFAGNHRLFPFAAIVASPTSHYFVPFGWQQDANCSITNFCSHYRLFCFLLCIILDATRFASRSFLLLATILLYANCSITNSLFASSSVSFCWQTILLDANQASPTLLFRIIVCSFCWQPFYYVSRRPKFFVDANCSITNSLFASSFVPFAGNHSIINIQANFCCSITNSLFASSSVPFAEPVMQIVASPTIVCSICLNFYRCKSSPTLCSHHRLFLLLATILLCMQIVASPTLLFASSFVPFAGNHSIRCQIVASPTLCSHHRLFLFVATILLASPTLCSHHRLFLLLATILLCKQSPPKFLYANCSITNSLFASSSVSLLATILLASPTLCSHHRLFLFAGNHSIIITNSLFASSSVPFCWQPFYYVSRARLNFFVHANCSITNSLFASSSVPFGWQPFYYHHQLFLFASSSVPFFIWQPFYYVSRARLNFVDANCSITNFCSHHRLFLLLATILLDANCNHPPTLCSHHRLFLLLATILLREKSRLNFFETNCGIINSFVHIIVCSFFAGNHYANYIRITIISFFAGIHRLFLLQANILLYADANCSIHQLFFRIIVCSFCWQPFISSHHRGRQSPTQIFVDANCSITNSLFASSSVPFLATILLYANCSITNSLFASSSVPFNGNHSISITNSLFASSSVPFGWQTFYYVSRARLNFCIIVCSFCWQPFLYVSMQIVASPTLCSHHRLFSFAGNHSIIITNFCSHHRLFLLLATILLCEKSPPKFLVDANCIITNSLFASSSVPFAGNHSIRCKSASPTLCSHHRLFLLLATILLYANCSITNTLFASSSVPFAGNHSIRCNCSITNSLFSSSVGNHSVPFFVAANCIFRSLFLLLATILLYEEPA</sequence>
<dbReference type="Proteomes" id="UP000597762">
    <property type="component" value="Unassembled WGS sequence"/>
</dbReference>